<evidence type="ECO:0000256" key="4">
    <source>
        <dbReference type="ARBA" id="ARBA00022692"/>
    </source>
</evidence>
<comment type="caution">
    <text evidence="9">The sequence shown here is derived from an EMBL/GenBank/DDBJ whole genome shotgun (WGS) entry which is preliminary data.</text>
</comment>
<keyword evidence="3" id="KW-1003">Cell membrane</keyword>
<organism evidence="9 10">
    <name type="scientific">Calidithermus roseus</name>
    <dbReference type="NCBI Taxonomy" id="1644118"/>
    <lineage>
        <taxon>Bacteria</taxon>
        <taxon>Thermotogati</taxon>
        <taxon>Deinococcota</taxon>
        <taxon>Deinococci</taxon>
        <taxon>Thermales</taxon>
        <taxon>Thermaceae</taxon>
        <taxon>Calidithermus</taxon>
    </lineage>
</organism>
<dbReference type="Pfam" id="PF00528">
    <property type="entry name" value="BPD_transp_1"/>
    <property type="match status" value="1"/>
</dbReference>
<dbReference type="EMBL" id="QWLA01000016">
    <property type="protein sequence ID" value="RIH87787.1"/>
    <property type="molecule type" value="Genomic_DNA"/>
</dbReference>
<keyword evidence="4 7" id="KW-0812">Transmembrane</keyword>
<sequence length="314" mass="34600">MERETSTRSSPTRLSRRATWFAHQAARDRTALLLMLAPYLIGITVLVAVPALLALAIAFTRYDALGTPEWVGLENFEALADNPLFSVAVRNSLVFVLLAVPLRVLGALALALLLHKPRPGIGLFRMAVFFPSVIPDVAYALIWLWIFNPIYGPLNLALRALGLPISPWLAEGNTALLAIVIMAAFQIGEGFVVLLAGLQNVPEEYYQSAALEGGNRWQQFRFITLPLLAPWLLLLTLRDIILSAQNTFTPAFLMTGGGPYYATLFLPLLMYQEAFDAFRFGSAAAMMLLLLLGVGLLLSLVYFVVRGWGYSDEQ</sequence>
<keyword evidence="2 7" id="KW-0813">Transport</keyword>
<feature type="transmembrane region" description="Helical" evidence="7">
    <location>
        <begin position="175"/>
        <end position="198"/>
    </location>
</feature>
<evidence type="ECO:0000256" key="5">
    <source>
        <dbReference type="ARBA" id="ARBA00022989"/>
    </source>
</evidence>
<dbReference type="InterPro" id="IPR051393">
    <property type="entry name" value="ABC_transporter_permease"/>
</dbReference>
<proteinExistence type="inferred from homology"/>
<evidence type="ECO:0000256" key="1">
    <source>
        <dbReference type="ARBA" id="ARBA00004651"/>
    </source>
</evidence>
<feature type="domain" description="ABC transmembrane type-1" evidence="8">
    <location>
        <begin position="89"/>
        <end position="302"/>
    </location>
</feature>
<dbReference type="RefSeq" id="WP_119276505.1">
    <property type="nucleotide sequence ID" value="NZ_QWLA01000016.1"/>
</dbReference>
<evidence type="ECO:0000256" key="7">
    <source>
        <dbReference type="RuleBase" id="RU363032"/>
    </source>
</evidence>
<dbReference type="SUPFAM" id="SSF161098">
    <property type="entry name" value="MetI-like"/>
    <property type="match status" value="1"/>
</dbReference>
<protein>
    <submittedName>
        <fullName evidence="9">Lactose transport system permease protein LacF</fullName>
    </submittedName>
</protein>
<evidence type="ECO:0000313" key="10">
    <source>
        <dbReference type="Proteomes" id="UP000265341"/>
    </source>
</evidence>
<feature type="transmembrane region" description="Helical" evidence="7">
    <location>
        <begin position="126"/>
        <end position="146"/>
    </location>
</feature>
<dbReference type="GO" id="GO:0005886">
    <property type="term" value="C:plasma membrane"/>
    <property type="evidence" value="ECO:0007669"/>
    <property type="project" value="UniProtKB-SubCell"/>
</dbReference>
<dbReference type="GO" id="GO:0055085">
    <property type="term" value="P:transmembrane transport"/>
    <property type="evidence" value="ECO:0007669"/>
    <property type="project" value="InterPro"/>
</dbReference>
<dbReference type="PANTHER" id="PTHR30193">
    <property type="entry name" value="ABC TRANSPORTER PERMEASE PROTEIN"/>
    <property type="match status" value="1"/>
</dbReference>
<evidence type="ECO:0000256" key="2">
    <source>
        <dbReference type="ARBA" id="ARBA00022448"/>
    </source>
</evidence>
<accession>A0A399ESZ1</accession>
<comment type="subcellular location">
    <subcellularLocation>
        <location evidence="1 7">Cell membrane</location>
        <topology evidence="1 7">Multi-pass membrane protein</topology>
    </subcellularLocation>
</comment>
<feature type="transmembrane region" description="Helical" evidence="7">
    <location>
        <begin position="93"/>
        <end position="114"/>
    </location>
</feature>
<dbReference type="AlphaFoldDB" id="A0A399ESZ1"/>
<dbReference type="OrthoDB" id="34224at2"/>
<feature type="transmembrane region" description="Helical" evidence="7">
    <location>
        <begin position="283"/>
        <end position="305"/>
    </location>
</feature>
<keyword evidence="10" id="KW-1185">Reference proteome</keyword>
<keyword evidence="6 7" id="KW-0472">Membrane</keyword>
<dbReference type="CDD" id="cd06261">
    <property type="entry name" value="TM_PBP2"/>
    <property type="match status" value="1"/>
</dbReference>
<dbReference type="PANTHER" id="PTHR30193:SF1">
    <property type="entry name" value="ABC TRANSPORTER PERMEASE PROTEIN YESP-RELATED"/>
    <property type="match status" value="1"/>
</dbReference>
<dbReference type="InterPro" id="IPR000515">
    <property type="entry name" value="MetI-like"/>
</dbReference>
<comment type="similarity">
    <text evidence="7">Belongs to the binding-protein-dependent transport system permease family.</text>
</comment>
<dbReference type="Gene3D" id="1.10.3720.10">
    <property type="entry name" value="MetI-like"/>
    <property type="match status" value="1"/>
</dbReference>
<feature type="transmembrane region" description="Helical" evidence="7">
    <location>
        <begin position="219"/>
        <end position="237"/>
    </location>
</feature>
<keyword evidence="5 7" id="KW-1133">Transmembrane helix</keyword>
<reference evidence="9 10" key="1">
    <citation type="submission" date="2018-08" db="EMBL/GenBank/DDBJ databases">
        <title>Meiothermus roseus NBRC 110900 genome sequencing project.</title>
        <authorList>
            <person name="Da Costa M.S."/>
            <person name="Albuquerque L."/>
            <person name="Raposo P."/>
            <person name="Froufe H.J.C."/>
            <person name="Barroso C.S."/>
            <person name="Egas C."/>
        </authorList>
    </citation>
    <scope>NUCLEOTIDE SEQUENCE [LARGE SCALE GENOMIC DNA]</scope>
    <source>
        <strain evidence="9 10">NBRC 110900</strain>
    </source>
</reference>
<evidence type="ECO:0000256" key="3">
    <source>
        <dbReference type="ARBA" id="ARBA00022475"/>
    </source>
</evidence>
<feature type="transmembrane region" description="Helical" evidence="7">
    <location>
        <begin position="249"/>
        <end position="271"/>
    </location>
</feature>
<name>A0A399ESZ1_9DEIN</name>
<dbReference type="PROSITE" id="PS50928">
    <property type="entry name" value="ABC_TM1"/>
    <property type="match status" value="1"/>
</dbReference>
<evidence type="ECO:0000259" key="8">
    <source>
        <dbReference type="PROSITE" id="PS50928"/>
    </source>
</evidence>
<gene>
    <name evidence="9" type="primary">lacF_4</name>
    <name evidence="9" type="ORF">Mrose_01182</name>
</gene>
<dbReference type="InterPro" id="IPR035906">
    <property type="entry name" value="MetI-like_sf"/>
</dbReference>
<evidence type="ECO:0000256" key="6">
    <source>
        <dbReference type="ARBA" id="ARBA00023136"/>
    </source>
</evidence>
<evidence type="ECO:0000313" key="9">
    <source>
        <dbReference type="EMBL" id="RIH87787.1"/>
    </source>
</evidence>
<feature type="transmembrane region" description="Helical" evidence="7">
    <location>
        <begin position="31"/>
        <end position="59"/>
    </location>
</feature>
<dbReference type="Proteomes" id="UP000265341">
    <property type="component" value="Unassembled WGS sequence"/>
</dbReference>